<proteinExistence type="predicted"/>
<dbReference type="OrthoDB" id="291007at2759"/>
<dbReference type="STRING" id="195883.A0A482XAC0"/>
<keyword evidence="1 10" id="KW-0645">Protease</keyword>
<keyword evidence="4 10" id="KW-0378">Hydrolase</keyword>
<evidence type="ECO:0000256" key="7">
    <source>
        <dbReference type="ARBA" id="ARBA00023145"/>
    </source>
</evidence>
<comment type="caution">
    <text evidence="13">The sequence shown here is derived from an EMBL/GenBank/DDBJ whole genome shotgun (WGS) entry which is preliminary data.</text>
</comment>
<evidence type="ECO:0000256" key="8">
    <source>
        <dbReference type="ARBA" id="ARBA00023157"/>
    </source>
</evidence>
<dbReference type="SUPFAM" id="SSF55486">
    <property type="entry name" value="Metalloproteases ('zincins'), catalytic domain"/>
    <property type="match status" value="1"/>
</dbReference>
<dbReference type="GO" id="GO:0004222">
    <property type="term" value="F:metalloendopeptidase activity"/>
    <property type="evidence" value="ECO:0007669"/>
    <property type="project" value="UniProtKB-UniRule"/>
</dbReference>
<dbReference type="InterPro" id="IPR024079">
    <property type="entry name" value="MetalloPept_cat_dom_sf"/>
</dbReference>
<evidence type="ECO:0000256" key="11">
    <source>
        <dbReference type="RuleBase" id="RU361183"/>
    </source>
</evidence>
<dbReference type="PANTHER" id="PTHR10127:SF780">
    <property type="entry name" value="METALLOENDOPEPTIDASE"/>
    <property type="match status" value="1"/>
</dbReference>
<dbReference type="InParanoid" id="A0A482XAC0"/>
<feature type="active site" evidence="10">
    <location>
        <position position="162"/>
    </location>
</feature>
<accession>A0A482XAC0</accession>
<evidence type="ECO:0000256" key="4">
    <source>
        <dbReference type="ARBA" id="ARBA00022801"/>
    </source>
</evidence>
<keyword evidence="2 10" id="KW-0479">Metal-binding</keyword>
<keyword evidence="8" id="KW-1015">Disulfide bond</keyword>
<feature type="binding site" evidence="10">
    <location>
        <position position="165"/>
    </location>
    <ligand>
        <name>Zn(2+)</name>
        <dbReference type="ChEBI" id="CHEBI:29105"/>
        <note>catalytic</note>
    </ligand>
</feature>
<dbReference type="PANTHER" id="PTHR10127">
    <property type="entry name" value="DISCOIDIN, CUB, EGF, LAMININ , AND ZINC METALLOPROTEASE DOMAIN CONTAINING"/>
    <property type="match status" value="1"/>
</dbReference>
<feature type="domain" description="Peptidase M12A" evidence="12">
    <location>
        <begin position="69"/>
        <end position="263"/>
    </location>
</feature>
<dbReference type="Gene3D" id="3.40.390.10">
    <property type="entry name" value="Collagenase (Catalytic Domain)"/>
    <property type="match status" value="1"/>
</dbReference>
<dbReference type="EC" id="3.4.24.-" evidence="11"/>
<dbReference type="Proteomes" id="UP000291343">
    <property type="component" value="Unassembled WGS sequence"/>
</dbReference>
<dbReference type="EMBL" id="QKKF02014716">
    <property type="protein sequence ID" value="RZF42637.1"/>
    <property type="molecule type" value="Genomic_DNA"/>
</dbReference>
<dbReference type="InterPro" id="IPR006026">
    <property type="entry name" value="Peptidase_Metallo"/>
</dbReference>
<dbReference type="PRINTS" id="PR00480">
    <property type="entry name" value="ASTACIN"/>
</dbReference>
<dbReference type="SMR" id="A0A482XAC0"/>
<evidence type="ECO:0000256" key="1">
    <source>
        <dbReference type="ARBA" id="ARBA00022670"/>
    </source>
</evidence>
<sequence length="296" mass="33810">MSFVTCQVTPPPPKHNGESFMMQKLYMEGVDRAIASWHPSRNKQNVWELSGLYEGDIMMPSSSGESERNAILDDTLRWHEGVVPYHISDDFDDDEKEVIMGAMDEFHQKSCIKFRPYEEGDDAYVVVRGNNPGCWSYVGRRGGGQVVNLRGRCVQHGVAVHELLHAVGFHHQQSAADRDDFVKIHWQNIVPRTRGNFRKYSPFKVTDFNVGYDYDSVMHYSSHAFSKNGKKTITPLDEGANIGQRSGMSDKDQMKLNIMYKCDSSRNRPASSSSSSFSYPQLQSFWDSPFDFSYFK</sequence>
<dbReference type="GO" id="GO:0006508">
    <property type="term" value="P:proteolysis"/>
    <property type="evidence" value="ECO:0007669"/>
    <property type="project" value="UniProtKB-KW"/>
</dbReference>
<evidence type="ECO:0000256" key="2">
    <source>
        <dbReference type="ARBA" id="ARBA00022723"/>
    </source>
</evidence>
<dbReference type="FunFam" id="3.40.390.10:FF:000015">
    <property type="entry name" value="Meprin A subunit"/>
    <property type="match status" value="1"/>
</dbReference>
<keyword evidence="3" id="KW-0732">Signal</keyword>
<keyword evidence="6 10" id="KW-0482">Metalloprotease</keyword>
<feature type="binding site" evidence="10">
    <location>
        <position position="171"/>
    </location>
    <ligand>
        <name>Zn(2+)</name>
        <dbReference type="ChEBI" id="CHEBI:29105"/>
        <note>catalytic</note>
    </ligand>
</feature>
<dbReference type="InterPro" id="IPR001506">
    <property type="entry name" value="Peptidase_M12A"/>
</dbReference>
<gene>
    <name evidence="13" type="ORF">LSTR_LSTR001432</name>
</gene>
<dbReference type="PROSITE" id="PS51864">
    <property type="entry name" value="ASTACIN"/>
    <property type="match status" value="1"/>
</dbReference>
<evidence type="ECO:0000256" key="3">
    <source>
        <dbReference type="ARBA" id="ARBA00022729"/>
    </source>
</evidence>
<evidence type="ECO:0000259" key="12">
    <source>
        <dbReference type="PROSITE" id="PS51864"/>
    </source>
</evidence>
<keyword evidence="14" id="KW-1185">Reference proteome</keyword>
<reference evidence="13 14" key="1">
    <citation type="journal article" date="2017" name="Gigascience">
        <title>Genome sequence of the small brown planthopper, Laodelphax striatellus.</title>
        <authorList>
            <person name="Zhu J."/>
            <person name="Jiang F."/>
            <person name="Wang X."/>
            <person name="Yang P."/>
            <person name="Bao Y."/>
            <person name="Zhao W."/>
            <person name="Wang W."/>
            <person name="Lu H."/>
            <person name="Wang Q."/>
            <person name="Cui N."/>
            <person name="Li J."/>
            <person name="Chen X."/>
            <person name="Luo L."/>
            <person name="Yu J."/>
            <person name="Kang L."/>
            <person name="Cui F."/>
        </authorList>
    </citation>
    <scope>NUCLEOTIDE SEQUENCE [LARGE SCALE GENOMIC DNA]</scope>
    <source>
        <strain evidence="13">Lst14</strain>
    </source>
</reference>
<feature type="binding site" evidence="10">
    <location>
        <position position="161"/>
    </location>
    <ligand>
        <name>Zn(2+)</name>
        <dbReference type="ChEBI" id="CHEBI:29105"/>
        <note>catalytic</note>
    </ligand>
</feature>
<organism evidence="13 14">
    <name type="scientific">Laodelphax striatellus</name>
    <name type="common">Small brown planthopper</name>
    <name type="synonym">Delphax striatella</name>
    <dbReference type="NCBI Taxonomy" id="195883"/>
    <lineage>
        <taxon>Eukaryota</taxon>
        <taxon>Metazoa</taxon>
        <taxon>Ecdysozoa</taxon>
        <taxon>Arthropoda</taxon>
        <taxon>Hexapoda</taxon>
        <taxon>Insecta</taxon>
        <taxon>Pterygota</taxon>
        <taxon>Neoptera</taxon>
        <taxon>Paraneoptera</taxon>
        <taxon>Hemiptera</taxon>
        <taxon>Auchenorrhyncha</taxon>
        <taxon>Fulgoroidea</taxon>
        <taxon>Delphacidae</taxon>
        <taxon>Criomorphinae</taxon>
        <taxon>Laodelphax</taxon>
    </lineage>
</organism>
<evidence type="ECO:0000256" key="9">
    <source>
        <dbReference type="ARBA" id="ARBA00023180"/>
    </source>
</evidence>
<dbReference type="SMART" id="SM00235">
    <property type="entry name" value="ZnMc"/>
    <property type="match status" value="1"/>
</dbReference>
<dbReference type="AlphaFoldDB" id="A0A482XAC0"/>
<evidence type="ECO:0000256" key="6">
    <source>
        <dbReference type="ARBA" id="ARBA00023049"/>
    </source>
</evidence>
<keyword evidence="7" id="KW-0865">Zymogen</keyword>
<comment type="caution">
    <text evidence="10">Lacks conserved residue(s) required for the propagation of feature annotation.</text>
</comment>
<keyword evidence="5 10" id="KW-0862">Zinc</keyword>
<dbReference type="InterPro" id="IPR034035">
    <property type="entry name" value="Astacin-like_dom"/>
</dbReference>
<dbReference type="GO" id="GO:0008270">
    <property type="term" value="F:zinc ion binding"/>
    <property type="evidence" value="ECO:0007669"/>
    <property type="project" value="UniProtKB-UniRule"/>
</dbReference>
<keyword evidence="9" id="KW-0325">Glycoprotein</keyword>
<dbReference type="CDD" id="cd04280">
    <property type="entry name" value="ZnMc_astacin_like"/>
    <property type="match status" value="1"/>
</dbReference>
<evidence type="ECO:0000256" key="5">
    <source>
        <dbReference type="ARBA" id="ARBA00022833"/>
    </source>
</evidence>
<comment type="cofactor">
    <cofactor evidence="10 11">
        <name>Zn(2+)</name>
        <dbReference type="ChEBI" id="CHEBI:29105"/>
    </cofactor>
    <text evidence="10 11">Binds 1 zinc ion per subunit.</text>
</comment>
<name>A0A482XAC0_LAOST</name>
<protein>
    <recommendedName>
        <fullName evidence="11">Metalloendopeptidase</fullName>
        <ecNumber evidence="11">3.4.24.-</ecNumber>
    </recommendedName>
</protein>
<evidence type="ECO:0000313" key="13">
    <source>
        <dbReference type="EMBL" id="RZF42637.1"/>
    </source>
</evidence>
<evidence type="ECO:0000313" key="14">
    <source>
        <dbReference type="Proteomes" id="UP000291343"/>
    </source>
</evidence>
<evidence type="ECO:0000256" key="10">
    <source>
        <dbReference type="PROSITE-ProRule" id="PRU01211"/>
    </source>
</evidence>
<dbReference type="Pfam" id="PF01400">
    <property type="entry name" value="Astacin"/>
    <property type="match status" value="1"/>
</dbReference>